<comment type="caution">
    <text evidence="1">The sequence shown here is derived from an EMBL/GenBank/DDBJ whole genome shotgun (WGS) entry which is preliminary data.</text>
</comment>
<evidence type="ECO:0000313" key="2">
    <source>
        <dbReference type="Proteomes" id="UP001055115"/>
    </source>
</evidence>
<dbReference type="EMBL" id="BQXU01000055">
    <property type="protein sequence ID" value="GKT51846.1"/>
    <property type="molecule type" value="Genomic_DNA"/>
</dbReference>
<dbReference type="Proteomes" id="UP001055115">
    <property type="component" value="Unassembled WGS sequence"/>
</dbReference>
<proteinExistence type="predicted"/>
<protein>
    <submittedName>
        <fullName evidence="1">Uncharacterized protein</fullName>
    </submittedName>
</protein>
<dbReference type="GeneID" id="73332829"/>
<dbReference type="PANTHER" id="PTHR38111">
    <property type="entry name" value="ZN(2)-C6 FUNGAL-TYPE DOMAIN-CONTAINING PROTEIN-RELATED"/>
    <property type="match status" value="1"/>
</dbReference>
<dbReference type="RefSeq" id="XP_049134196.1">
    <property type="nucleotide sequence ID" value="XM_049278239.1"/>
</dbReference>
<dbReference type="InterPro" id="IPR053178">
    <property type="entry name" value="Osmoadaptation_assoc"/>
</dbReference>
<organism evidence="1 2">
    <name type="scientific">Colletotrichum spaethianum</name>
    <dbReference type="NCBI Taxonomy" id="700344"/>
    <lineage>
        <taxon>Eukaryota</taxon>
        <taxon>Fungi</taxon>
        <taxon>Dikarya</taxon>
        <taxon>Ascomycota</taxon>
        <taxon>Pezizomycotina</taxon>
        <taxon>Sordariomycetes</taxon>
        <taxon>Hypocreomycetidae</taxon>
        <taxon>Glomerellales</taxon>
        <taxon>Glomerellaceae</taxon>
        <taxon>Colletotrichum</taxon>
        <taxon>Colletotrichum spaethianum species complex</taxon>
    </lineage>
</organism>
<accession>A0AA37PGF6</accession>
<reference evidence="1 2" key="1">
    <citation type="submission" date="2022-03" db="EMBL/GenBank/DDBJ databases">
        <title>Genome data of Colletotrichum spp.</title>
        <authorList>
            <person name="Utami Y.D."/>
            <person name="Hiruma K."/>
        </authorList>
    </citation>
    <scope>NUCLEOTIDE SEQUENCE [LARGE SCALE GENOMIC DNA]</scope>
    <source>
        <strain evidence="1 2">MAFF 239500</strain>
    </source>
</reference>
<sequence>MYGLALKRLNEALSDPLQYASDEIIVAVATLAISECLVPSGKNNYLNHMMGLQKLLDLQDPGTFWPQWKSAMRVGASPKDLQEQDLYDVLADCTVLLEKREGILATWDLDAATATQQVREVEDHGCALYAQLYNWRKRWNAETARGASGTCTIFSGVISTSNSPGSDSATSLISGDVLSRKMVVELVLFDLALLTLMHTLASLPCEALHGPQNGAKSLTEYYASQERRAALETCRCIRSYVEGGQCLDASVPPILHWAIVTAMKSLHHDTSVEAAWLRELVTSKGKQVVEGGLWKTYQWLSSLTE</sequence>
<name>A0AA37PGF6_9PEZI</name>
<dbReference type="AlphaFoldDB" id="A0AA37PGF6"/>
<evidence type="ECO:0000313" key="1">
    <source>
        <dbReference type="EMBL" id="GKT51846.1"/>
    </source>
</evidence>
<dbReference type="PANTHER" id="PTHR38111:SF2">
    <property type="entry name" value="FINGER DOMAIN PROTEIN, PUTATIVE (AFU_ORTHOLOGUE AFUA_1G01560)-RELATED"/>
    <property type="match status" value="1"/>
</dbReference>
<keyword evidence="2" id="KW-1185">Reference proteome</keyword>
<gene>
    <name evidence="1" type="ORF">ColSpa_12027</name>
</gene>